<accession>A0A0V0ZYT8</accession>
<keyword evidence="11" id="KW-1185">Reference proteome</keyword>
<comment type="subcellular location">
    <subcellularLocation>
        <location evidence="1">Mitochondrion outer membrane</location>
    </subcellularLocation>
</comment>
<dbReference type="PANTHER" id="PTHR12289:SF38">
    <property type="entry name" value="METAXIN-2"/>
    <property type="match status" value="1"/>
</dbReference>
<dbReference type="GO" id="GO:0007005">
    <property type="term" value="P:mitochondrion organization"/>
    <property type="evidence" value="ECO:0007669"/>
    <property type="project" value="TreeGrafter"/>
</dbReference>
<evidence type="ECO:0000256" key="2">
    <source>
        <dbReference type="ARBA" id="ARBA00009170"/>
    </source>
</evidence>
<dbReference type="STRING" id="990121.A0A0V0ZYT8"/>
<gene>
    <name evidence="10" type="primary">MTX2</name>
    <name evidence="10" type="ORF">T12_11325</name>
</gene>
<dbReference type="InterPro" id="IPR033468">
    <property type="entry name" value="Metaxin_GST"/>
</dbReference>
<protein>
    <submittedName>
        <fullName evidence="10">Metaxin-2</fullName>
    </submittedName>
</protein>
<evidence type="ECO:0000256" key="1">
    <source>
        <dbReference type="ARBA" id="ARBA00004294"/>
    </source>
</evidence>
<organism evidence="10 11">
    <name type="scientific">Trichinella patagoniensis</name>
    <dbReference type="NCBI Taxonomy" id="990121"/>
    <lineage>
        <taxon>Eukaryota</taxon>
        <taxon>Metazoa</taxon>
        <taxon>Ecdysozoa</taxon>
        <taxon>Nematoda</taxon>
        <taxon>Enoplea</taxon>
        <taxon>Dorylaimia</taxon>
        <taxon>Trichinellida</taxon>
        <taxon>Trichinellidae</taxon>
        <taxon>Trichinella</taxon>
    </lineage>
</organism>
<dbReference type="SFLD" id="SFLDG01180">
    <property type="entry name" value="SUF1"/>
    <property type="match status" value="1"/>
</dbReference>
<proteinExistence type="inferred from homology"/>
<dbReference type="OrthoDB" id="198787at2759"/>
<evidence type="ECO:0000256" key="7">
    <source>
        <dbReference type="ARBA" id="ARBA00023136"/>
    </source>
</evidence>
<dbReference type="Pfam" id="PF10568">
    <property type="entry name" value="Tom37"/>
    <property type="match status" value="2"/>
</dbReference>
<comment type="similarity">
    <text evidence="2">Belongs to the metaxin family.</text>
</comment>
<comment type="caution">
    <text evidence="10">The sequence shown here is derived from an EMBL/GenBank/DDBJ whole genome shotgun (WGS) entry which is preliminary data.</text>
</comment>
<dbReference type="InterPro" id="IPR040079">
    <property type="entry name" value="Glutathione_S-Trfase"/>
</dbReference>
<dbReference type="InterPro" id="IPR036282">
    <property type="entry name" value="Glutathione-S-Trfase_C_sf"/>
</dbReference>
<dbReference type="EMBL" id="JYDQ01000064">
    <property type="protein sequence ID" value="KRY17283.1"/>
    <property type="molecule type" value="Genomic_DNA"/>
</dbReference>
<keyword evidence="5" id="KW-0653">Protein transport</keyword>
<dbReference type="Proteomes" id="UP000054783">
    <property type="component" value="Unassembled WGS sequence"/>
</dbReference>
<dbReference type="Pfam" id="PF17171">
    <property type="entry name" value="GST_C_6"/>
    <property type="match status" value="2"/>
</dbReference>
<name>A0A0V0ZYT8_9BILA</name>
<dbReference type="InterPro" id="IPR019564">
    <property type="entry name" value="Sam37/metaxin_N"/>
</dbReference>
<dbReference type="InterPro" id="IPR050931">
    <property type="entry name" value="Mito_Protein_Transport_Metaxin"/>
</dbReference>
<dbReference type="SUPFAM" id="SSF47616">
    <property type="entry name" value="GST C-terminal domain-like"/>
    <property type="match status" value="2"/>
</dbReference>
<evidence type="ECO:0000259" key="8">
    <source>
        <dbReference type="Pfam" id="PF10568"/>
    </source>
</evidence>
<sequence>MAEEYDTMLYESTSTLISVVSRRKLEKEECTHEMREGLNGNRKHSRGWNSSHCYQNPILRYQGKFSKDMSRENVPKDGDVPCAVDAVRPELFVDVAERIDEQWDGNARLFEPFGRERVLLYEHSDCLAVKALLLMCNLKCKFESIRNAEDLSMNGHIPVMRVDNLLLSGFDEILLYLVRKDIVSFHNLKNLDYLFLHSLVHGILRKAELYICWVMEEVTLVRFSAAYSWPAKMTLPYEKRKEVLKLLKCHRWLEKSPEEVFDEVEYACECLSTKLGTNQYFSGNNPTEIDALIFGHLYTLLTTSLPNVAIGDILKNFVKTLRHSIFLFCPCKMLKKEYDTMLYESTSTLISVVSRRKLEKEECTHEMREGLNGNRKHSRGWNSSHCYQNPILRYQGKFSKDMSRENVPKDGDVPCAVDAVRPELFVDVAERIDEQWDGNARLFEPFGRERVLLYEHSDCLAVKALLLMCNLKCKFESIRNAEDLSMNGHIPVMRVDNLLLSGFDEILLYLVRKDIVSFHNLKNLDYLFLHSLVHGILRKAELYICWVMEEVTLVRFSAAYSWPAKMTLPYEKRKEVLKLLKCHRWLEKSPEEVFDEVEYACECLSTKLGANQYFSGNNPTEIDALIFGHLYTLLTTSLPNVAIGDILKKFPNLLQFCEDFEKLYFPLLPMLNA</sequence>
<feature type="domain" description="Mitochondrial outer membrane transport complex Sam37/metaxin N-terminal" evidence="8">
    <location>
        <begin position="459"/>
        <end position="573"/>
    </location>
</feature>
<evidence type="ECO:0000259" key="9">
    <source>
        <dbReference type="Pfam" id="PF17171"/>
    </source>
</evidence>
<keyword evidence="6" id="KW-0496">Mitochondrion</keyword>
<evidence type="ECO:0000256" key="3">
    <source>
        <dbReference type="ARBA" id="ARBA00022448"/>
    </source>
</evidence>
<evidence type="ECO:0000313" key="10">
    <source>
        <dbReference type="EMBL" id="KRY17283.1"/>
    </source>
</evidence>
<feature type="domain" description="Metaxin glutathione S-transferase" evidence="9">
    <location>
        <begin position="266"/>
        <end position="318"/>
    </location>
</feature>
<keyword evidence="7" id="KW-0472">Membrane</keyword>
<dbReference type="AlphaFoldDB" id="A0A0V0ZYT8"/>
<evidence type="ECO:0000256" key="6">
    <source>
        <dbReference type="ARBA" id="ARBA00023128"/>
    </source>
</evidence>
<evidence type="ECO:0000256" key="5">
    <source>
        <dbReference type="ARBA" id="ARBA00022927"/>
    </source>
</evidence>
<dbReference type="Gene3D" id="1.20.1050.10">
    <property type="match status" value="2"/>
</dbReference>
<evidence type="ECO:0000256" key="4">
    <source>
        <dbReference type="ARBA" id="ARBA00022787"/>
    </source>
</evidence>
<dbReference type="PANTHER" id="PTHR12289">
    <property type="entry name" value="METAXIN RELATED"/>
    <property type="match status" value="1"/>
</dbReference>
<keyword evidence="3" id="KW-0813">Transport</keyword>
<reference evidence="10 11" key="1">
    <citation type="submission" date="2015-01" db="EMBL/GenBank/DDBJ databases">
        <title>Evolution of Trichinella species and genotypes.</title>
        <authorList>
            <person name="Korhonen P.K."/>
            <person name="Edoardo P."/>
            <person name="Giuseppe L.R."/>
            <person name="Gasser R.B."/>
        </authorList>
    </citation>
    <scope>NUCLEOTIDE SEQUENCE [LARGE SCALE GENOMIC DNA]</scope>
    <source>
        <strain evidence="10">ISS2496</strain>
    </source>
</reference>
<feature type="domain" description="Mitochondrial outer membrane transport complex Sam37/metaxin N-terminal" evidence="8">
    <location>
        <begin position="126"/>
        <end position="240"/>
    </location>
</feature>
<dbReference type="CDD" id="cd03211">
    <property type="entry name" value="GST_C_Metaxin2"/>
    <property type="match status" value="1"/>
</dbReference>
<dbReference type="GO" id="GO:0001401">
    <property type="term" value="C:SAM complex"/>
    <property type="evidence" value="ECO:0007669"/>
    <property type="project" value="InterPro"/>
</dbReference>
<dbReference type="SFLD" id="SFLDS00019">
    <property type="entry name" value="Glutathione_Transferase_(cytos"/>
    <property type="match status" value="1"/>
</dbReference>
<evidence type="ECO:0000313" key="11">
    <source>
        <dbReference type="Proteomes" id="UP000054783"/>
    </source>
</evidence>
<dbReference type="GO" id="GO:0015031">
    <property type="term" value="P:protein transport"/>
    <property type="evidence" value="ECO:0007669"/>
    <property type="project" value="UniProtKB-KW"/>
</dbReference>
<feature type="domain" description="Metaxin glutathione S-transferase" evidence="9">
    <location>
        <begin position="599"/>
        <end position="658"/>
    </location>
</feature>
<keyword evidence="4" id="KW-1000">Mitochondrion outer membrane</keyword>